<sequence length="89" mass="8598">MTLPPIASISPVGTALHGSASTAAVLVIGSATAGAPSDGSRAEDGALVTAVPAVSVPQPPAKSDAAAAKSKKRFMSCLPARVAKGATYP</sequence>
<organism evidence="1 2">
    <name type="scientific">Amycolatopsis azurea DSM 43854</name>
    <dbReference type="NCBI Taxonomy" id="1238180"/>
    <lineage>
        <taxon>Bacteria</taxon>
        <taxon>Bacillati</taxon>
        <taxon>Actinomycetota</taxon>
        <taxon>Actinomycetes</taxon>
        <taxon>Pseudonocardiales</taxon>
        <taxon>Pseudonocardiaceae</taxon>
        <taxon>Amycolatopsis</taxon>
    </lineage>
</organism>
<protein>
    <submittedName>
        <fullName evidence="1">Uncharacterized protein</fullName>
    </submittedName>
</protein>
<comment type="caution">
    <text evidence="1">The sequence shown here is derived from an EMBL/GenBank/DDBJ whole genome shotgun (WGS) entry which is preliminary data.</text>
</comment>
<dbReference type="PATRIC" id="fig|1238180.3.peg.8621"/>
<proteinExistence type="predicted"/>
<dbReference type="AlphaFoldDB" id="M2Q4E1"/>
<evidence type="ECO:0000313" key="2">
    <source>
        <dbReference type="Proteomes" id="UP000014137"/>
    </source>
</evidence>
<dbReference type="EMBL" id="ANMG01000136">
    <property type="protein sequence ID" value="EMD21666.1"/>
    <property type="molecule type" value="Genomic_DNA"/>
</dbReference>
<name>M2Q4E1_9PSEU</name>
<evidence type="ECO:0000313" key="1">
    <source>
        <dbReference type="EMBL" id="EMD21666.1"/>
    </source>
</evidence>
<dbReference type="Proteomes" id="UP000014137">
    <property type="component" value="Unassembled WGS sequence"/>
</dbReference>
<reference evidence="1 2" key="1">
    <citation type="submission" date="2012-10" db="EMBL/GenBank/DDBJ databases">
        <title>Genome assembly of Amycolatopsis azurea DSM 43854.</title>
        <authorList>
            <person name="Khatri I."/>
            <person name="Kaur I."/>
            <person name="Subramanian S."/>
            <person name="Mayilraj S."/>
        </authorList>
    </citation>
    <scope>NUCLEOTIDE SEQUENCE [LARGE SCALE GENOMIC DNA]</scope>
    <source>
        <strain evidence="1 2">DSM 43854</strain>
    </source>
</reference>
<gene>
    <name evidence="1" type="ORF">C791_1163</name>
</gene>
<accession>M2Q4E1</accession>